<reference evidence="2 3" key="1">
    <citation type="journal article" date="2010" name="Nature">
        <title>Genome sequencing and analysis of the model grass Brachypodium distachyon.</title>
        <authorList>
            <consortium name="International Brachypodium Initiative"/>
        </authorList>
    </citation>
    <scope>NUCLEOTIDE SEQUENCE [LARGE SCALE GENOMIC DNA]</scope>
    <source>
        <strain evidence="2 3">Bd21</strain>
    </source>
</reference>
<accession>A0A2K2DVE0</accession>
<feature type="compositionally biased region" description="Basic and acidic residues" evidence="1">
    <location>
        <begin position="187"/>
        <end position="196"/>
    </location>
</feature>
<evidence type="ECO:0000256" key="1">
    <source>
        <dbReference type="SAM" id="MobiDB-lite"/>
    </source>
</evidence>
<name>A0A2K2DVE0_BRADI</name>
<dbReference type="EnsemblPlants" id="PNT78248">
    <property type="protein sequence ID" value="PNT78248"/>
    <property type="gene ID" value="BRADI_1g75975v3"/>
</dbReference>
<gene>
    <name evidence="2" type="ORF">BRADI_1g75975v3</name>
</gene>
<dbReference type="InParanoid" id="A0A2K2DVE0"/>
<feature type="compositionally biased region" description="Low complexity" evidence="1">
    <location>
        <begin position="77"/>
        <end position="93"/>
    </location>
</feature>
<keyword evidence="4" id="KW-1185">Reference proteome</keyword>
<dbReference type="EMBL" id="CM000880">
    <property type="protein sequence ID" value="PNT78248.1"/>
    <property type="molecule type" value="Genomic_DNA"/>
</dbReference>
<dbReference type="Gramene" id="PNT78248">
    <property type="protein sequence ID" value="PNT78248"/>
    <property type="gene ID" value="BRADI_1g75975v3"/>
</dbReference>
<feature type="region of interest" description="Disordered" evidence="1">
    <location>
        <begin position="66"/>
        <end position="216"/>
    </location>
</feature>
<dbReference type="AlphaFoldDB" id="A0A2K2DVE0"/>
<sequence length="216" mass="22954">MQKKKTVQTVPEKWAGPYMYIYGSEGAVRYQNKTHSATTSAAPKPSLLSSVYPLLLRRLHFPLLPKMNSSGSEACRGSRSGLSGGSRSPPERGGTPHPHPLRDGTQAQGPPPKQLGGPRACLAGNPCPARGGRGANIRASTMRHSGREDVAESAISGSHSRAVSPSPSAVEEDEDAAYNKAVAESLKTADEEEQRRHTPPTSPPPSAGQRKKCNKD</sequence>
<organism evidence="2">
    <name type="scientific">Brachypodium distachyon</name>
    <name type="common">Purple false brome</name>
    <name type="synonym">Trachynia distachya</name>
    <dbReference type="NCBI Taxonomy" id="15368"/>
    <lineage>
        <taxon>Eukaryota</taxon>
        <taxon>Viridiplantae</taxon>
        <taxon>Streptophyta</taxon>
        <taxon>Embryophyta</taxon>
        <taxon>Tracheophyta</taxon>
        <taxon>Spermatophyta</taxon>
        <taxon>Magnoliopsida</taxon>
        <taxon>Liliopsida</taxon>
        <taxon>Poales</taxon>
        <taxon>Poaceae</taxon>
        <taxon>BOP clade</taxon>
        <taxon>Pooideae</taxon>
        <taxon>Stipodae</taxon>
        <taxon>Brachypodieae</taxon>
        <taxon>Brachypodium</taxon>
    </lineage>
</organism>
<evidence type="ECO:0000313" key="4">
    <source>
        <dbReference type="Proteomes" id="UP000008810"/>
    </source>
</evidence>
<protein>
    <submittedName>
        <fullName evidence="2 3">Uncharacterized protein</fullName>
    </submittedName>
</protein>
<evidence type="ECO:0000313" key="3">
    <source>
        <dbReference type="EnsemblPlants" id="PNT78248"/>
    </source>
</evidence>
<proteinExistence type="predicted"/>
<reference evidence="2" key="2">
    <citation type="submission" date="2017-06" db="EMBL/GenBank/DDBJ databases">
        <title>WGS assembly of Brachypodium distachyon.</title>
        <authorList>
            <consortium name="The International Brachypodium Initiative"/>
            <person name="Lucas S."/>
            <person name="Harmon-Smith M."/>
            <person name="Lail K."/>
            <person name="Tice H."/>
            <person name="Grimwood J."/>
            <person name="Bruce D."/>
            <person name="Barry K."/>
            <person name="Shu S."/>
            <person name="Lindquist E."/>
            <person name="Wang M."/>
            <person name="Pitluck S."/>
            <person name="Vogel J.P."/>
            <person name="Garvin D.F."/>
            <person name="Mockler T.C."/>
            <person name="Schmutz J."/>
            <person name="Rokhsar D."/>
            <person name="Bevan M.W."/>
        </authorList>
    </citation>
    <scope>NUCLEOTIDE SEQUENCE</scope>
    <source>
        <strain evidence="2">Bd21</strain>
    </source>
</reference>
<evidence type="ECO:0000313" key="2">
    <source>
        <dbReference type="EMBL" id="PNT78248.1"/>
    </source>
</evidence>
<reference evidence="3" key="3">
    <citation type="submission" date="2018-08" db="UniProtKB">
        <authorList>
            <consortium name="EnsemblPlants"/>
        </authorList>
    </citation>
    <scope>IDENTIFICATION</scope>
    <source>
        <strain evidence="3">cv. Bd21</strain>
    </source>
</reference>
<dbReference type="Proteomes" id="UP000008810">
    <property type="component" value="Chromosome 1"/>
</dbReference>
<feature type="compositionally biased region" description="Polar residues" evidence="1">
    <location>
        <begin position="155"/>
        <end position="167"/>
    </location>
</feature>